<reference evidence="1" key="1">
    <citation type="journal article" date="2020" name="Nature">
        <title>Giant virus diversity and host interactions through global metagenomics.</title>
        <authorList>
            <person name="Schulz F."/>
            <person name="Roux S."/>
            <person name="Paez-Espino D."/>
            <person name="Jungbluth S."/>
            <person name="Walsh D.A."/>
            <person name="Denef V.J."/>
            <person name="McMahon K.D."/>
            <person name="Konstantinidis K.T."/>
            <person name="Eloe-Fadrosh E.A."/>
            <person name="Kyrpides N.C."/>
            <person name="Woyke T."/>
        </authorList>
    </citation>
    <scope>NUCLEOTIDE SEQUENCE</scope>
    <source>
        <strain evidence="1">GVMAG-S-1101169-75</strain>
    </source>
</reference>
<proteinExistence type="predicted"/>
<accession>A0A6C0K1P2</accession>
<protein>
    <submittedName>
        <fullName evidence="1">Uncharacterized protein</fullName>
    </submittedName>
</protein>
<name>A0A6C0K1P2_9ZZZZ</name>
<dbReference type="AlphaFoldDB" id="A0A6C0K1P2"/>
<organism evidence="1">
    <name type="scientific">viral metagenome</name>
    <dbReference type="NCBI Taxonomy" id="1070528"/>
    <lineage>
        <taxon>unclassified sequences</taxon>
        <taxon>metagenomes</taxon>
        <taxon>organismal metagenomes</taxon>
    </lineage>
</organism>
<sequence length="292" mass="33946">MKHITDRMLNYDEIKVSTKTVIAVSNIMVDIEGVYRHFPLEEEISSTLEPGEIAVRTIYYGADRRGVALPEKRKKKKSFRNAINVICSVDPNSTKTINFKLSKNGKFQMTGCKSEDQASRVVSYFIEQLLTHCREHVTVNKNQSILVFFQTVMTNIDFSIGFKINRQKLDEYMNKYTEHHSLLETSCGYTGVNIKYELNRKWWDVQVPVLMCEDASGSSSMLEWKQSTAPLSQLMEIPTEKKQKKKYNTFLVFHSGNIIMSGMLRDTMKDDFDVFVRMLIGWKEQIQERIFE</sequence>
<dbReference type="EMBL" id="MN740785">
    <property type="protein sequence ID" value="QHU11493.1"/>
    <property type="molecule type" value="Genomic_DNA"/>
</dbReference>
<evidence type="ECO:0000313" key="1">
    <source>
        <dbReference type="EMBL" id="QHU11493.1"/>
    </source>
</evidence>